<gene>
    <name evidence="1" type="ORF">GCM10010844_22520</name>
</gene>
<proteinExistence type="predicted"/>
<protein>
    <recommendedName>
        <fullName evidence="3">Nudix hydrolase domain-containing protein</fullName>
    </recommendedName>
</protein>
<dbReference type="Proteomes" id="UP000604341">
    <property type="component" value="Unassembled WGS sequence"/>
</dbReference>
<sequence>MLCRAVHHAQFTPVSREFTAPHRSVSDPMPDSTPPMAYQVGAFALIQHQGAYLITRPHHPLQPGAQGLPGLILNAESGLNPVALQLRRVIREQLKLVVSELRLAGSYVARGTPHEPRHAQLHLIFGTDYSAGILEPDPAQVSAAEWIPGAELLAPGGAPDWLQNAVREYELVTPPPVAAPGTSRSRLGFIRRR</sequence>
<name>A0ABQ2FME4_9DEIO</name>
<reference evidence="2" key="1">
    <citation type="journal article" date="2019" name="Int. J. Syst. Evol. Microbiol.">
        <title>The Global Catalogue of Microorganisms (GCM) 10K type strain sequencing project: providing services to taxonomists for standard genome sequencing and annotation.</title>
        <authorList>
            <consortium name="The Broad Institute Genomics Platform"/>
            <consortium name="The Broad Institute Genome Sequencing Center for Infectious Disease"/>
            <person name="Wu L."/>
            <person name="Ma J."/>
        </authorList>
    </citation>
    <scope>NUCLEOTIDE SEQUENCE [LARGE SCALE GENOMIC DNA]</scope>
    <source>
        <strain evidence="2">JCM 19173</strain>
    </source>
</reference>
<evidence type="ECO:0008006" key="3">
    <source>
        <dbReference type="Google" id="ProtNLM"/>
    </source>
</evidence>
<keyword evidence="2" id="KW-1185">Reference proteome</keyword>
<evidence type="ECO:0000313" key="2">
    <source>
        <dbReference type="Proteomes" id="UP000604341"/>
    </source>
</evidence>
<accession>A0ABQ2FME4</accession>
<dbReference type="EMBL" id="BMPE01000005">
    <property type="protein sequence ID" value="GGL03383.1"/>
    <property type="molecule type" value="Genomic_DNA"/>
</dbReference>
<evidence type="ECO:0000313" key="1">
    <source>
        <dbReference type="EMBL" id="GGL03383.1"/>
    </source>
</evidence>
<dbReference type="SUPFAM" id="SSF55811">
    <property type="entry name" value="Nudix"/>
    <property type="match status" value="1"/>
</dbReference>
<organism evidence="1 2">
    <name type="scientific">Deinococcus radiotolerans</name>
    <dbReference type="NCBI Taxonomy" id="1309407"/>
    <lineage>
        <taxon>Bacteria</taxon>
        <taxon>Thermotogati</taxon>
        <taxon>Deinococcota</taxon>
        <taxon>Deinococci</taxon>
        <taxon>Deinococcales</taxon>
        <taxon>Deinococcaceae</taxon>
        <taxon>Deinococcus</taxon>
    </lineage>
</organism>
<dbReference type="InterPro" id="IPR015797">
    <property type="entry name" value="NUDIX_hydrolase-like_dom_sf"/>
</dbReference>
<comment type="caution">
    <text evidence="1">The sequence shown here is derived from an EMBL/GenBank/DDBJ whole genome shotgun (WGS) entry which is preliminary data.</text>
</comment>